<gene>
    <name evidence="2" type="ORF">TSUD_77120</name>
</gene>
<dbReference type="SUPFAM" id="SSF54518">
    <property type="entry name" value="Tubby C-terminal domain-like"/>
    <property type="match status" value="1"/>
</dbReference>
<protein>
    <recommendedName>
        <fullName evidence="4">Tubby C-terminal domain-containing protein</fullName>
    </recommendedName>
</protein>
<dbReference type="EMBL" id="DF973198">
    <property type="protein sequence ID" value="GAU19468.1"/>
    <property type="molecule type" value="Genomic_DNA"/>
</dbReference>
<organism evidence="2 3">
    <name type="scientific">Trifolium subterraneum</name>
    <name type="common">Subterranean clover</name>
    <dbReference type="NCBI Taxonomy" id="3900"/>
    <lineage>
        <taxon>Eukaryota</taxon>
        <taxon>Viridiplantae</taxon>
        <taxon>Streptophyta</taxon>
        <taxon>Embryophyta</taxon>
        <taxon>Tracheophyta</taxon>
        <taxon>Spermatophyta</taxon>
        <taxon>Magnoliopsida</taxon>
        <taxon>eudicotyledons</taxon>
        <taxon>Gunneridae</taxon>
        <taxon>Pentapetalae</taxon>
        <taxon>rosids</taxon>
        <taxon>fabids</taxon>
        <taxon>Fabales</taxon>
        <taxon>Fabaceae</taxon>
        <taxon>Papilionoideae</taxon>
        <taxon>50 kb inversion clade</taxon>
        <taxon>NPAAA clade</taxon>
        <taxon>Hologalegina</taxon>
        <taxon>IRL clade</taxon>
        <taxon>Trifolieae</taxon>
        <taxon>Trifolium</taxon>
    </lineage>
</organism>
<evidence type="ECO:0000313" key="2">
    <source>
        <dbReference type="EMBL" id="GAU19468.1"/>
    </source>
</evidence>
<evidence type="ECO:0000256" key="1">
    <source>
        <dbReference type="ARBA" id="ARBA00005437"/>
    </source>
</evidence>
<dbReference type="InterPro" id="IPR038595">
    <property type="entry name" value="LOR_sf"/>
</dbReference>
<dbReference type="AlphaFoldDB" id="A0A2Z6MAT7"/>
<dbReference type="Gene3D" id="2.40.160.200">
    <property type="entry name" value="LURP1-related"/>
    <property type="match status" value="1"/>
</dbReference>
<dbReference type="PANTHER" id="PTHR31087">
    <property type="match status" value="1"/>
</dbReference>
<dbReference type="OrthoDB" id="652749at2759"/>
<dbReference type="Pfam" id="PF04525">
    <property type="entry name" value="LOR"/>
    <property type="match status" value="1"/>
</dbReference>
<dbReference type="InterPro" id="IPR025659">
    <property type="entry name" value="Tubby-like_C"/>
</dbReference>
<dbReference type="PANTHER" id="PTHR31087:SF59">
    <property type="entry name" value="PROTEIN LURP-ONE-RELATED 4"/>
    <property type="match status" value="1"/>
</dbReference>
<evidence type="ECO:0000313" key="3">
    <source>
        <dbReference type="Proteomes" id="UP000242715"/>
    </source>
</evidence>
<dbReference type="InterPro" id="IPR007612">
    <property type="entry name" value="LOR"/>
</dbReference>
<dbReference type="Proteomes" id="UP000242715">
    <property type="component" value="Unassembled WGS sequence"/>
</dbReference>
<evidence type="ECO:0008006" key="4">
    <source>
        <dbReference type="Google" id="ProtNLM"/>
    </source>
</evidence>
<name>A0A2Z6MAT7_TRISU</name>
<comment type="similarity">
    <text evidence="1">Belongs to the LOR family.</text>
</comment>
<sequence length="203" mass="22643">MTKVYPNQVSTTSSQSHHQHCLSSKRETYTLWMKSLVLHSNGCTVYDSNGHIVYRVDNYDRKGRREVNLMDQQGNLVCTIKKKLLALGSWEGHKYCSKSNSRSQEQQPWFEVKKCLTLTGKIACEIKAGSKNLCIERMSIGKSIAFRIVNKLDGKIIAEAKQKQSSSGVVLSNDVLTLDLAAGTDHSLIMALITVYGLICGLM</sequence>
<reference evidence="3" key="1">
    <citation type="journal article" date="2017" name="Front. Plant Sci.">
        <title>Climate Clever Clovers: New Paradigm to Reduce the Environmental Footprint of Ruminants by Breeding Low Methanogenic Forages Utilizing Haplotype Variation.</title>
        <authorList>
            <person name="Kaur P."/>
            <person name="Appels R."/>
            <person name="Bayer P.E."/>
            <person name="Keeble-Gagnere G."/>
            <person name="Wang J."/>
            <person name="Hirakawa H."/>
            <person name="Shirasawa K."/>
            <person name="Vercoe P."/>
            <person name="Stefanova K."/>
            <person name="Durmic Z."/>
            <person name="Nichols P."/>
            <person name="Revell C."/>
            <person name="Isobe S.N."/>
            <person name="Edwards D."/>
            <person name="Erskine W."/>
        </authorList>
    </citation>
    <scope>NUCLEOTIDE SEQUENCE [LARGE SCALE GENOMIC DNA]</scope>
    <source>
        <strain evidence="3">cv. Daliak</strain>
    </source>
</reference>
<keyword evidence="3" id="KW-1185">Reference proteome</keyword>
<proteinExistence type="inferred from homology"/>
<accession>A0A2Z6MAT7</accession>